<dbReference type="SUPFAM" id="SSF81383">
    <property type="entry name" value="F-box domain"/>
    <property type="match status" value="1"/>
</dbReference>
<dbReference type="InterPro" id="IPR001810">
    <property type="entry name" value="F-box_dom"/>
</dbReference>
<organism evidence="2 3">
    <name type="scientific">Linnemannia elongata AG-77</name>
    <dbReference type="NCBI Taxonomy" id="1314771"/>
    <lineage>
        <taxon>Eukaryota</taxon>
        <taxon>Fungi</taxon>
        <taxon>Fungi incertae sedis</taxon>
        <taxon>Mucoromycota</taxon>
        <taxon>Mortierellomycotina</taxon>
        <taxon>Mortierellomycetes</taxon>
        <taxon>Mortierellales</taxon>
        <taxon>Mortierellaceae</taxon>
        <taxon>Linnemannia</taxon>
    </lineage>
</organism>
<dbReference type="SMART" id="SM00256">
    <property type="entry name" value="FBOX"/>
    <property type="match status" value="1"/>
</dbReference>
<feature type="domain" description="F-box" evidence="1">
    <location>
        <begin position="13"/>
        <end position="59"/>
    </location>
</feature>
<evidence type="ECO:0000259" key="1">
    <source>
        <dbReference type="PROSITE" id="PS50181"/>
    </source>
</evidence>
<dbReference type="Proteomes" id="UP000078512">
    <property type="component" value="Unassembled WGS sequence"/>
</dbReference>
<dbReference type="Gene3D" id="1.20.1280.50">
    <property type="match status" value="1"/>
</dbReference>
<evidence type="ECO:0000313" key="3">
    <source>
        <dbReference type="Proteomes" id="UP000078512"/>
    </source>
</evidence>
<keyword evidence="3" id="KW-1185">Reference proteome</keyword>
<dbReference type="Pfam" id="PF12937">
    <property type="entry name" value="F-box-like"/>
    <property type="match status" value="1"/>
</dbReference>
<dbReference type="OrthoDB" id="2404831at2759"/>
<evidence type="ECO:0000313" key="2">
    <source>
        <dbReference type="EMBL" id="OAQ35799.1"/>
    </source>
</evidence>
<name>A0A197KHH0_9FUNG</name>
<proteinExistence type="predicted"/>
<sequence length="179" mass="21020">MSIEPLSQPRTHDQIDKRVPPEIWERIFNRLYPSQLTRMSMVNKTFNKIVSSLSVWSHMYSVAFGPKMPLRTLRDRPESKSYMLFMCASSLYVCEECLSRTPCKNLYDNWGRRVDLGPIPALAPMPTSSKGDLKYLGEELNLNWTIRMCPSCRDKQVQEYVVGDDKVTQSRIRWYRMQE</sequence>
<dbReference type="EMBL" id="KV442013">
    <property type="protein sequence ID" value="OAQ35799.1"/>
    <property type="molecule type" value="Genomic_DNA"/>
</dbReference>
<reference evidence="2 3" key="1">
    <citation type="submission" date="2016-05" db="EMBL/GenBank/DDBJ databases">
        <title>Genome sequencing reveals origins of a unique bacterial endosymbiosis in the earliest lineages of terrestrial Fungi.</title>
        <authorList>
            <consortium name="DOE Joint Genome Institute"/>
            <person name="Uehling J."/>
            <person name="Gryganskyi A."/>
            <person name="Hameed K."/>
            <person name="Tschaplinski T."/>
            <person name="Misztal P."/>
            <person name="Wu S."/>
            <person name="Desiro A."/>
            <person name="Vande Pol N."/>
            <person name="Du Z.-Y."/>
            <person name="Zienkiewicz A."/>
            <person name="Zienkiewicz K."/>
            <person name="Morin E."/>
            <person name="Tisserant E."/>
            <person name="Splivallo R."/>
            <person name="Hainaut M."/>
            <person name="Henrissat B."/>
            <person name="Ohm R."/>
            <person name="Kuo A."/>
            <person name="Yan J."/>
            <person name="Lipzen A."/>
            <person name="Nolan M."/>
            <person name="Labutti K."/>
            <person name="Barry K."/>
            <person name="Goldstein A."/>
            <person name="Labbe J."/>
            <person name="Schadt C."/>
            <person name="Tuskan G."/>
            <person name="Grigoriev I."/>
            <person name="Martin F."/>
            <person name="Vilgalys R."/>
            <person name="Bonito G."/>
        </authorList>
    </citation>
    <scope>NUCLEOTIDE SEQUENCE [LARGE SCALE GENOMIC DNA]</scope>
    <source>
        <strain evidence="2 3">AG-77</strain>
    </source>
</reference>
<accession>A0A197KHH0</accession>
<dbReference type="AlphaFoldDB" id="A0A197KHH0"/>
<protein>
    <recommendedName>
        <fullName evidence="1">F-box domain-containing protein</fullName>
    </recommendedName>
</protein>
<gene>
    <name evidence="2" type="ORF">K457DRAFT_151318</name>
</gene>
<dbReference type="PROSITE" id="PS50181">
    <property type="entry name" value="FBOX"/>
    <property type="match status" value="1"/>
</dbReference>
<dbReference type="InterPro" id="IPR036047">
    <property type="entry name" value="F-box-like_dom_sf"/>
</dbReference>